<accession>A0A699S3T6</accession>
<comment type="caution">
    <text evidence="5">The sequence shown here is derived from an EMBL/GenBank/DDBJ whole genome shotgun (WGS) entry which is preliminary data.</text>
</comment>
<evidence type="ECO:0000259" key="4">
    <source>
        <dbReference type="Pfam" id="PF16589"/>
    </source>
</evidence>
<keyword evidence="2" id="KW-0227">DNA damage</keyword>
<dbReference type="PANTHER" id="PTHR23196:SF1">
    <property type="entry name" value="PAX-INTERACTING PROTEIN 1"/>
    <property type="match status" value="1"/>
</dbReference>
<name>A0A699S3T6_TANCI</name>
<proteinExistence type="predicted"/>
<comment type="subcellular location">
    <subcellularLocation>
        <location evidence="1">Nucleus</location>
    </subcellularLocation>
</comment>
<sequence length="86" mass="9558">DRRVLITANVEPDKEMIVNLVKAVSGQVVEGIQKADLEYNVFDDLLILSCKQDYAACVPFLDKGAAVYSSELLLNGIIIQKLEYAR</sequence>
<keyword evidence="3" id="KW-0539">Nucleus</keyword>
<dbReference type="InterPro" id="IPR001357">
    <property type="entry name" value="BRCT_dom"/>
</dbReference>
<dbReference type="CDD" id="cd18432">
    <property type="entry name" value="BRCT_PAXIP1_rpt6_like"/>
    <property type="match status" value="1"/>
</dbReference>
<dbReference type="Pfam" id="PF16589">
    <property type="entry name" value="BRCT_2"/>
    <property type="match status" value="1"/>
</dbReference>
<dbReference type="InterPro" id="IPR036420">
    <property type="entry name" value="BRCT_dom_sf"/>
</dbReference>
<dbReference type="EMBL" id="BKCJ011134958">
    <property type="protein sequence ID" value="GFC91987.1"/>
    <property type="molecule type" value="Genomic_DNA"/>
</dbReference>
<feature type="domain" description="BRCT" evidence="4">
    <location>
        <begin position="3"/>
        <end position="84"/>
    </location>
</feature>
<dbReference type="InterPro" id="IPR051579">
    <property type="entry name" value="DDR_Transcriptional_Reg"/>
</dbReference>
<evidence type="ECO:0000313" key="5">
    <source>
        <dbReference type="EMBL" id="GFC91987.1"/>
    </source>
</evidence>
<evidence type="ECO:0000256" key="1">
    <source>
        <dbReference type="ARBA" id="ARBA00004123"/>
    </source>
</evidence>
<dbReference type="AlphaFoldDB" id="A0A699S3T6"/>
<feature type="non-terminal residue" evidence="5">
    <location>
        <position position="1"/>
    </location>
</feature>
<organism evidence="5">
    <name type="scientific">Tanacetum cinerariifolium</name>
    <name type="common">Dalmatian daisy</name>
    <name type="synonym">Chrysanthemum cinerariifolium</name>
    <dbReference type="NCBI Taxonomy" id="118510"/>
    <lineage>
        <taxon>Eukaryota</taxon>
        <taxon>Viridiplantae</taxon>
        <taxon>Streptophyta</taxon>
        <taxon>Embryophyta</taxon>
        <taxon>Tracheophyta</taxon>
        <taxon>Spermatophyta</taxon>
        <taxon>Magnoliopsida</taxon>
        <taxon>eudicotyledons</taxon>
        <taxon>Gunneridae</taxon>
        <taxon>Pentapetalae</taxon>
        <taxon>asterids</taxon>
        <taxon>campanulids</taxon>
        <taxon>Asterales</taxon>
        <taxon>Asteraceae</taxon>
        <taxon>Asteroideae</taxon>
        <taxon>Anthemideae</taxon>
        <taxon>Anthemidinae</taxon>
        <taxon>Tanacetum</taxon>
    </lineage>
</organism>
<protein>
    <recommendedName>
        <fullName evidence="4">BRCT domain-containing protein</fullName>
    </recommendedName>
</protein>
<evidence type="ECO:0000256" key="3">
    <source>
        <dbReference type="ARBA" id="ARBA00023242"/>
    </source>
</evidence>
<dbReference type="Gene3D" id="3.40.50.10190">
    <property type="entry name" value="BRCT domain"/>
    <property type="match status" value="1"/>
</dbReference>
<evidence type="ECO:0000256" key="2">
    <source>
        <dbReference type="ARBA" id="ARBA00022763"/>
    </source>
</evidence>
<dbReference type="GO" id="GO:0005634">
    <property type="term" value="C:nucleus"/>
    <property type="evidence" value="ECO:0007669"/>
    <property type="project" value="UniProtKB-SubCell"/>
</dbReference>
<reference evidence="5" key="1">
    <citation type="journal article" date="2019" name="Sci. Rep.">
        <title>Draft genome of Tanacetum cinerariifolium, the natural source of mosquito coil.</title>
        <authorList>
            <person name="Yamashiro T."/>
            <person name="Shiraishi A."/>
            <person name="Satake H."/>
            <person name="Nakayama K."/>
        </authorList>
    </citation>
    <scope>NUCLEOTIDE SEQUENCE</scope>
</reference>
<gene>
    <name evidence="5" type="ORF">Tci_863957</name>
</gene>
<dbReference type="GO" id="GO:0006974">
    <property type="term" value="P:DNA damage response"/>
    <property type="evidence" value="ECO:0007669"/>
    <property type="project" value="UniProtKB-KW"/>
</dbReference>
<dbReference type="PANTHER" id="PTHR23196">
    <property type="entry name" value="PAX TRANSCRIPTION ACTIVATION DOMAIN INTERACTING PROTEIN"/>
    <property type="match status" value="1"/>
</dbReference>